<dbReference type="OrthoDB" id="4781at2759"/>
<dbReference type="SUPFAM" id="SSF49899">
    <property type="entry name" value="Concanavalin A-like lectins/glucanases"/>
    <property type="match status" value="1"/>
</dbReference>
<comment type="catalytic activity">
    <reaction evidence="1">
        <text>Random endo-hydrolysis of N-acetyl-beta-D-glucosaminide (1-&gt;4)-beta-linkages in chitin and chitodextrins.</text>
        <dbReference type="EC" id="3.2.1.14"/>
    </reaction>
</comment>
<dbReference type="GO" id="GO:0016757">
    <property type="term" value="F:glycosyltransferase activity"/>
    <property type="evidence" value="ECO:0007669"/>
    <property type="project" value="UniProtKB-KW"/>
</dbReference>
<evidence type="ECO:0000256" key="11">
    <source>
        <dbReference type="ARBA" id="ARBA00023316"/>
    </source>
</evidence>
<evidence type="ECO:0000256" key="10">
    <source>
        <dbReference type="ARBA" id="ARBA00023295"/>
    </source>
</evidence>
<evidence type="ECO:0000256" key="13">
    <source>
        <dbReference type="SAM" id="Phobius"/>
    </source>
</evidence>
<evidence type="ECO:0000313" key="16">
    <source>
        <dbReference type="EMBL" id="KAH7112516.1"/>
    </source>
</evidence>
<evidence type="ECO:0000256" key="9">
    <source>
        <dbReference type="ARBA" id="ARBA00023180"/>
    </source>
</evidence>
<dbReference type="GO" id="GO:0005975">
    <property type="term" value="P:carbohydrate metabolic process"/>
    <property type="evidence" value="ECO:0007669"/>
    <property type="project" value="InterPro"/>
</dbReference>
<evidence type="ECO:0000256" key="8">
    <source>
        <dbReference type="ARBA" id="ARBA00023136"/>
    </source>
</evidence>
<accession>A0A9P9I995</accession>
<organism evidence="16 17">
    <name type="scientific">Dendryphion nanum</name>
    <dbReference type="NCBI Taxonomy" id="256645"/>
    <lineage>
        <taxon>Eukaryota</taxon>
        <taxon>Fungi</taxon>
        <taxon>Dikarya</taxon>
        <taxon>Ascomycota</taxon>
        <taxon>Pezizomycotina</taxon>
        <taxon>Dothideomycetes</taxon>
        <taxon>Pleosporomycetidae</taxon>
        <taxon>Pleosporales</taxon>
        <taxon>Torulaceae</taxon>
        <taxon>Dendryphion</taxon>
    </lineage>
</organism>
<proteinExistence type="inferred from homology"/>
<dbReference type="GO" id="GO:0008843">
    <property type="term" value="F:endochitinase activity"/>
    <property type="evidence" value="ECO:0007669"/>
    <property type="project" value="UniProtKB-EC"/>
</dbReference>
<dbReference type="Gene3D" id="2.60.120.200">
    <property type="match status" value="1"/>
</dbReference>
<dbReference type="CDD" id="cd02183">
    <property type="entry name" value="GH16_fungal_CRH1_transglycosylase"/>
    <property type="match status" value="1"/>
</dbReference>
<feature type="domain" description="GH16" evidence="15">
    <location>
        <begin position="29"/>
        <end position="234"/>
    </location>
</feature>
<name>A0A9P9I995_9PLEO</name>
<keyword evidence="9" id="KW-0325">Glycoprotein</keyword>
<feature type="chain" id="PRO_5040138290" description="chitinase" evidence="14">
    <location>
        <begin position="21"/>
        <end position="365"/>
    </location>
</feature>
<dbReference type="InterPro" id="IPR000757">
    <property type="entry name" value="Beta-glucanase-like"/>
</dbReference>
<keyword evidence="13" id="KW-0812">Transmembrane</keyword>
<evidence type="ECO:0000256" key="4">
    <source>
        <dbReference type="ARBA" id="ARBA00022676"/>
    </source>
</evidence>
<keyword evidence="6 14" id="KW-0732">Signal</keyword>
<sequence>MRSFIVSAAALLSALPAALAQTHTACNALNTTGCPNMPALGGNATFNFNDTLYPKVWTKKNQGDAVWGTKGAILTVARSGDSPQLTSNFYMLFGRFEAVLKTASGRGIISSAILQSEVLDEIDWEWMGGNTTHTFTNYYGKGNTTVGNRGADFPMANPQEDFHNYTLDWTKERTQWWLDGKMVRQLNFGDALPGGKNYPQTPMNIRIGVWSGGDAKNNHPDTVTWAGGPTDFSQGPFSMVLQSVYAKDYTSAKEYSWEGMDASGSWEKVKVIEGKSPVLQEIEKPSGVKNRWNALSKTAQIAIIASIAGFVVIIFCLIVFCCIRQRRAGRREFAANQAMEDKEAAELLQFKAQQSSNGKFGYNRI</sequence>
<dbReference type="EMBL" id="JAGMWT010000021">
    <property type="protein sequence ID" value="KAH7112516.1"/>
    <property type="molecule type" value="Genomic_DNA"/>
</dbReference>
<dbReference type="GO" id="GO:0009277">
    <property type="term" value="C:fungal-type cell wall"/>
    <property type="evidence" value="ECO:0007669"/>
    <property type="project" value="TreeGrafter"/>
</dbReference>
<evidence type="ECO:0000256" key="3">
    <source>
        <dbReference type="ARBA" id="ARBA00012729"/>
    </source>
</evidence>
<evidence type="ECO:0000313" key="17">
    <source>
        <dbReference type="Proteomes" id="UP000700596"/>
    </source>
</evidence>
<evidence type="ECO:0000259" key="15">
    <source>
        <dbReference type="PROSITE" id="PS51762"/>
    </source>
</evidence>
<keyword evidence="13" id="KW-1133">Transmembrane helix</keyword>
<feature type="transmembrane region" description="Helical" evidence="13">
    <location>
        <begin position="301"/>
        <end position="323"/>
    </location>
</feature>
<dbReference type="AlphaFoldDB" id="A0A9P9I995"/>
<dbReference type="InterPro" id="IPR050546">
    <property type="entry name" value="Glycosyl_Hydrlase_16"/>
</dbReference>
<dbReference type="PROSITE" id="PS51762">
    <property type="entry name" value="GH16_2"/>
    <property type="match status" value="1"/>
</dbReference>
<evidence type="ECO:0000256" key="2">
    <source>
        <dbReference type="ARBA" id="ARBA00004370"/>
    </source>
</evidence>
<keyword evidence="5" id="KW-0808">Transferase</keyword>
<evidence type="ECO:0000256" key="7">
    <source>
        <dbReference type="ARBA" id="ARBA00022801"/>
    </source>
</evidence>
<comment type="similarity">
    <text evidence="12">Belongs to the glycosyl hydrolase 16 family. CRH1 subfamily.</text>
</comment>
<dbReference type="InterPro" id="IPR013320">
    <property type="entry name" value="ConA-like_dom_sf"/>
</dbReference>
<keyword evidence="4" id="KW-0328">Glycosyltransferase</keyword>
<feature type="signal peptide" evidence="14">
    <location>
        <begin position="1"/>
        <end position="20"/>
    </location>
</feature>
<protein>
    <recommendedName>
        <fullName evidence="3">chitinase</fullName>
        <ecNumber evidence="3">3.2.1.14</ecNumber>
    </recommendedName>
</protein>
<keyword evidence="11" id="KW-0961">Cell wall biogenesis/degradation</keyword>
<gene>
    <name evidence="16" type="ORF">B0J11DRAFT_542541</name>
</gene>
<evidence type="ECO:0000256" key="5">
    <source>
        <dbReference type="ARBA" id="ARBA00022679"/>
    </source>
</evidence>
<keyword evidence="7" id="KW-0378">Hydrolase</keyword>
<dbReference type="Pfam" id="PF00722">
    <property type="entry name" value="Glyco_hydro_16"/>
    <property type="match status" value="1"/>
</dbReference>
<comment type="caution">
    <text evidence="16">The sequence shown here is derived from an EMBL/GenBank/DDBJ whole genome shotgun (WGS) entry which is preliminary data.</text>
</comment>
<dbReference type="Proteomes" id="UP000700596">
    <property type="component" value="Unassembled WGS sequence"/>
</dbReference>
<evidence type="ECO:0000256" key="1">
    <source>
        <dbReference type="ARBA" id="ARBA00000822"/>
    </source>
</evidence>
<keyword evidence="17" id="KW-1185">Reference proteome</keyword>
<evidence type="ECO:0000256" key="12">
    <source>
        <dbReference type="ARBA" id="ARBA00038074"/>
    </source>
</evidence>
<dbReference type="PANTHER" id="PTHR10963">
    <property type="entry name" value="GLYCOSYL HYDROLASE-RELATED"/>
    <property type="match status" value="1"/>
</dbReference>
<dbReference type="PANTHER" id="PTHR10963:SF27">
    <property type="entry name" value="GLYCOSIDASE-RELATED"/>
    <property type="match status" value="1"/>
</dbReference>
<keyword evidence="8 13" id="KW-0472">Membrane</keyword>
<evidence type="ECO:0000256" key="6">
    <source>
        <dbReference type="ARBA" id="ARBA00022729"/>
    </source>
</evidence>
<evidence type="ECO:0000256" key="14">
    <source>
        <dbReference type="SAM" id="SignalP"/>
    </source>
</evidence>
<dbReference type="GO" id="GO:0031505">
    <property type="term" value="P:fungal-type cell wall organization"/>
    <property type="evidence" value="ECO:0007669"/>
    <property type="project" value="TreeGrafter"/>
</dbReference>
<reference evidence="16" key="1">
    <citation type="journal article" date="2021" name="Nat. Commun.">
        <title>Genetic determinants of endophytism in the Arabidopsis root mycobiome.</title>
        <authorList>
            <person name="Mesny F."/>
            <person name="Miyauchi S."/>
            <person name="Thiergart T."/>
            <person name="Pickel B."/>
            <person name="Atanasova L."/>
            <person name="Karlsson M."/>
            <person name="Huettel B."/>
            <person name="Barry K.W."/>
            <person name="Haridas S."/>
            <person name="Chen C."/>
            <person name="Bauer D."/>
            <person name="Andreopoulos W."/>
            <person name="Pangilinan J."/>
            <person name="LaButti K."/>
            <person name="Riley R."/>
            <person name="Lipzen A."/>
            <person name="Clum A."/>
            <person name="Drula E."/>
            <person name="Henrissat B."/>
            <person name="Kohler A."/>
            <person name="Grigoriev I.V."/>
            <person name="Martin F.M."/>
            <person name="Hacquard S."/>
        </authorList>
    </citation>
    <scope>NUCLEOTIDE SEQUENCE</scope>
    <source>
        <strain evidence="16">MPI-CAGE-CH-0243</strain>
    </source>
</reference>
<dbReference type="GO" id="GO:0016020">
    <property type="term" value="C:membrane"/>
    <property type="evidence" value="ECO:0007669"/>
    <property type="project" value="UniProtKB-SubCell"/>
</dbReference>
<keyword evidence="10" id="KW-0326">Glycosidase</keyword>
<dbReference type="EC" id="3.2.1.14" evidence="3"/>
<comment type="subcellular location">
    <subcellularLocation>
        <location evidence="2">Membrane</location>
    </subcellularLocation>
</comment>